<name>A0A059F0I7_9MICR</name>
<sequence length="198" mass="23554">MVIFIYIFEYLSTRQKMIRKKGKNIDPGTTIELKEKEKHRLKIIYESIESTLHAIDKILNKYDNYKYAEMNDNISVLLFASDLIIINKFVPISEFFGSIEAIEIFEEGRNFFLFNSNINQNDCIYFLVLKLFDIAFYITQKLNLNENNYDFIDSIRYDLNKTNAYFLNLKIDNIETKNKIEYILNFLIAKVDDIQSEI</sequence>
<dbReference type="HOGENOM" id="CLU_1377788_0_0_1"/>
<protein>
    <submittedName>
        <fullName evidence="1">Uncharacterized protein</fullName>
    </submittedName>
</protein>
<dbReference type="EMBL" id="KK365178">
    <property type="protein sequence ID" value="KCZ80499.1"/>
    <property type="molecule type" value="Genomic_DNA"/>
</dbReference>
<reference evidence="1 2" key="2">
    <citation type="submission" date="2014-03" db="EMBL/GenBank/DDBJ databases">
        <title>The Genome Sequence of Anncaliia algerae insect isolate PRA339.</title>
        <authorList>
            <consortium name="The Broad Institute Genome Sequencing Platform"/>
            <consortium name="The Broad Institute Genome Sequencing Center for Infectious Disease"/>
            <person name="Cuomo C."/>
            <person name="Becnel J."/>
            <person name="Sanscrainte N."/>
            <person name="Walker B."/>
            <person name="Young S.K."/>
            <person name="Zeng Q."/>
            <person name="Gargeya S."/>
            <person name="Fitzgerald M."/>
            <person name="Haas B."/>
            <person name="Abouelleil A."/>
            <person name="Alvarado L."/>
            <person name="Arachchi H.M."/>
            <person name="Berlin A.M."/>
            <person name="Chapman S.B."/>
            <person name="Dewar J."/>
            <person name="Goldberg J."/>
            <person name="Griggs A."/>
            <person name="Gujja S."/>
            <person name="Hansen M."/>
            <person name="Howarth C."/>
            <person name="Imamovic A."/>
            <person name="Larimer J."/>
            <person name="McCowan C."/>
            <person name="Murphy C."/>
            <person name="Neiman D."/>
            <person name="Pearson M."/>
            <person name="Priest M."/>
            <person name="Roberts A."/>
            <person name="Saif S."/>
            <person name="Shea T."/>
            <person name="Sisk P."/>
            <person name="Sykes S."/>
            <person name="Wortman J."/>
            <person name="Nusbaum C."/>
            <person name="Birren B."/>
        </authorList>
    </citation>
    <scope>NUCLEOTIDE SEQUENCE [LARGE SCALE GENOMIC DNA]</scope>
    <source>
        <strain evidence="1 2">PRA339</strain>
    </source>
</reference>
<gene>
    <name evidence="1" type="ORF">H312_02098</name>
</gene>
<proteinExistence type="predicted"/>
<reference evidence="2" key="1">
    <citation type="submission" date="2013-02" db="EMBL/GenBank/DDBJ databases">
        <authorList>
            <consortium name="The Broad Institute Genome Sequencing Platform"/>
            <person name="Cuomo C."/>
            <person name="Becnel J."/>
            <person name="Sanscrainte N."/>
            <person name="Walker B."/>
            <person name="Young S.K."/>
            <person name="Zeng Q."/>
            <person name="Gargeya S."/>
            <person name="Fitzgerald M."/>
            <person name="Haas B."/>
            <person name="Abouelleil A."/>
            <person name="Alvarado L."/>
            <person name="Arachchi H.M."/>
            <person name="Berlin A.M."/>
            <person name="Chapman S.B."/>
            <person name="Dewar J."/>
            <person name="Goldberg J."/>
            <person name="Griggs A."/>
            <person name="Gujja S."/>
            <person name="Hansen M."/>
            <person name="Howarth C."/>
            <person name="Imamovic A."/>
            <person name="Larimer J."/>
            <person name="McCowan C."/>
            <person name="Murphy C."/>
            <person name="Neiman D."/>
            <person name="Pearson M."/>
            <person name="Priest M."/>
            <person name="Roberts A."/>
            <person name="Saif S."/>
            <person name="Shea T."/>
            <person name="Sisk P."/>
            <person name="Sykes S."/>
            <person name="Wortman J."/>
            <person name="Nusbaum C."/>
            <person name="Birren B."/>
        </authorList>
    </citation>
    <scope>NUCLEOTIDE SEQUENCE [LARGE SCALE GENOMIC DNA]</scope>
    <source>
        <strain evidence="2">PRA339</strain>
    </source>
</reference>
<dbReference type="Proteomes" id="UP000030655">
    <property type="component" value="Unassembled WGS sequence"/>
</dbReference>
<evidence type="ECO:0000313" key="1">
    <source>
        <dbReference type="EMBL" id="KCZ80499.1"/>
    </source>
</evidence>
<keyword evidence="2" id="KW-1185">Reference proteome</keyword>
<evidence type="ECO:0000313" key="2">
    <source>
        <dbReference type="Proteomes" id="UP000030655"/>
    </source>
</evidence>
<dbReference type="OrthoDB" id="10301680at2759"/>
<dbReference type="VEuPathDB" id="MicrosporidiaDB:H312_02098"/>
<dbReference type="AlphaFoldDB" id="A0A059F0I7"/>
<organism evidence="1 2">
    <name type="scientific">Anncaliia algerae PRA339</name>
    <dbReference type="NCBI Taxonomy" id="1288291"/>
    <lineage>
        <taxon>Eukaryota</taxon>
        <taxon>Fungi</taxon>
        <taxon>Fungi incertae sedis</taxon>
        <taxon>Microsporidia</taxon>
        <taxon>Tubulinosematoidea</taxon>
        <taxon>Tubulinosematidae</taxon>
        <taxon>Anncaliia</taxon>
    </lineage>
</organism>
<accession>A0A059F0I7</accession>